<evidence type="ECO:0000256" key="4">
    <source>
        <dbReference type="ARBA" id="ARBA00022729"/>
    </source>
</evidence>
<sequence>MKTLLKILIFFVLLFNFLHAEEKKQIDIAIIKDMVPYSFLNKNGKPDGIFVDYWKLWAQKQNVKINFKAYSWSKSLEAIKNKEVDIHSGLFENEQRKEFVTYIDKIYPSQGYIYIKREKKEDFKTIKDFKNQKISVLKGSFFEGYLKENYPFLDLDEKESFKESFDDIRSSKTEFFIDDALISWFQLVGSLDHKNFTTLDDFKINKWFYSAVKKDDITLKNLVQEGIKKISYDELVELEKKWIIQNEYRYFEQKKQIDLLNFEERLWLLRNQDIKFALVKDWERYSFLNKFGEVKGYHLDLLKLLNKKLKTDFKYKVFDSWSDAYNSVKNGKNEAIFGLSWSQSREKIFSFSPSYNYSPYYIVTHKDDNSIKTLSDYENKTVVTLENSITNEIINEEVNDANIIYAKSINDILYKLQTKKAKSAILENAKDLDLDSYNLKIVAPIYSKYGKLHIGINKKLKTFTSILEKGINSISIEESKVLQDKWLKNIIEFSNEELDYIKNKKILKVGVENWTAISEFKNEYEMDGIGGRVVQKALDISGINYELVKGEWSNLLESFKEGEIDILPTTLYSENRASYGEFSNSYLWVKNFLYVKDNNSEIKTFEDLKGKRLAIQKSYATIELVKQKYPDIEIVETKNLEDSITRVLNGSVDALFELQISVESKLKELLITSLKAVSQNSIKAQELHVLSKYEDYNLVNIINKSLSSIDQKTKETIISSWTNNLKVKKEVKIAFAKDREPYTISQGQVKGIEYDLLKEILILSDINIVESKNVSVDKLSSILVKNDNFDIAVNRKLNEGDNLFYSDKFLSFENVVVSKKYRFNAIKSLEELKDKKVLAFYNAKKYLGETYNSVLKPKTNKNYMETANQFEQVKALVNDEVDFIVLDKNIFKWYLNKLDRSIENKYNIDFVFSSKNPRYVAFKNKALRDLFNKNLEIIKTNGIYEEIFLDYTNAYILPKVKINSLIAAVASNYIFIENIQELSRVMDVFSRLPYIEKIEIFNNSSNILYSSNEKPLIKHRAQNSFHYIVNVPQKVGFIKVYFDNNLLKTYEQSDDFIPKLSLFENFKSFEYIKTVYKKYGYINKGLNLNSKEKEFIKKNNTIYFSEIDWKPIVLIEDDKFSGLAKDYLDLIKKTTGLNFEFKKYKNWQETVLAFENGKIDMIPALGDVAFSIKGSFVSNSMADFKYAIVTNNEGRFLDGIKDLKGKTVALPKGFSSHALIENRYPDINIRETKSIDEALSLVSKGEVDAFIGHSAVVVYKLQNSFSDLKISGLSEERFNHYILIQDKYPELLSILNKAIFNITPNQKFEIKNKWIKSEIKTEINYELLYRVITIFIIILLIVLYFTKKLSDTKSLVLQKSKDLEEQRNVFQTLFNDSSDGLSLMKNGRFIECNDAVLKMLDYKSKEEFLNLKHTELSPLYQFDGQKSEDKAKVIVQECLKTGHARFEWLHLTSKGKEIWFEIVLTKLILNDEEVIHAVWRDIEDKKTLEEQNLRRTMELEDTNNELEHSIDNLKKTQKQLIESEKMASLGGLVAGVAHEINTPIGVAYTGITHFKEITDKVKSLYEKDMMSQEEFEEYLNTSLELSTLLNTNIKRAANLVKSFKQVAVDQTSEEKRVFNIRKYLQEILFSIHSVTKKTNLDFKITCESSLEINSFPGAISQIITNLIMNSIIHAYEPKQKGVVSIEVIKEDDNIKLIYKDDGKGIPKENLTKIFDPFFTTNREKGGSGLGLNIIYNIVTSKLNGKINCQNNENGVEFIILFKV</sequence>
<keyword evidence="5" id="KW-0175">Coiled coil</keyword>
<keyword evidence="3" id="KW-0597">Phosphoprotein</keyword>
<dbReference type="PANTHER" id="PTHR35936">
    <property type="entry name" value="MEMBRANE-BOUND LYTIC MUREIN TRANSGLYCOSYLASE F"/>
    <property type="match status" value="1"/>
</dbReference>
<comment type="catalytic activity">
    <reaction evidence="1">
        <text>ATP + protein L-histidine = ADP + protein N-phospho-L-histidine.</text>
        <dbReference type="EC" id="2.7.13.3"/>
    </reaction>
</comment>
<dbReference type="SUPFAM" id="SSF53850">
    <property type="entry name" value="Periplasmic binding protein-like II"/>
    <property type="match status" value="5"/>
</dbReference>
<dbReference type="InterPro" id="IPR001638">
    <property type="entry name" value="Solute-binding_3/MltF_N"/>
</dbReference>
<dbReference type="InterPro" id="IPR003594">
    <property type="entry name" value="HATPase_dom"/>
</dbReference>
<dbReference type="Pfam" id="PF02518">
    <property type="entry name" value="HATPase_c"/>
    <property type="match status" value="1"/>
</dbReference>
<reference evidence="7" key="1">
    <citation type="submission" date="2022-07" db="EMBL/GenBank/DDBJ databases">
        <title>Arcobacter roscoffensis sp. nov., a marine bacterium isolated from coastal seawater collected from Roscoff, France.</title>
        <authorList>
            <person name="Pascual J."/>
            <person name="Lepeaux C."/>
            <person name="Methner A."/>
            <person name="Overmann J."/>
        </authorList>
    </citation>
    <scope>NUCLEOTIDE SEQUENCE</scope>
    <source>
        <strain evidence="7">ARW1-2F2</strain>
    </source>
</reference>
<dbReference type="InterPro" id="IPR000014">
    <property type="entry name" value="PAS"/>
</dbReference>
<gene>
    <name evidence="7" type="ORF">NJU99_05830</name>
</gene>
<dbReference type="CDD" id="cd00075">
    <property type="entry name" value="HATPase"/>
    <property type="match status" value="1"/>
</dbReference>
<dbReference type="RefSeq" id="WP_254577787.1">
    <property type="nucleotide sequence ID" value="NZ_CP100595.1"/>
</dbReference>
<evidence type="ECO:0000256" key="3">
    <source>
        <dbReference type="ARBA" id="ARBA00022553"/>
    </source>
</evidence>
<dbReference type="InterPro" id="IPR005467">
    <property type="entry name" value="His_kinase_dom"/>
</dbReference>
<evidence type="ECO:0000256" key="1">
    <source>
        <dbReference type="ARBA" id="ARBA00000085"/>
    </source>
</evidence>
<evidence type="ECO:0000313" key="8">
    <source>
        <dbReference type="Proteomes" id="UP001060012"/>
    </source>
</evidence>
<evidence type="ECO:0000256" key="2">
    <source>
        <dbReference type="ARBA" id="ARBA00012438"/>
    </source>
</evidence>
<dbReference type="Proteomes" id="UP001060012">
    <property type="component" value="Chromosome"/>
</dbReference>
<dbReference type="Pfam" id="PF13426">
    <property type="entry name" value="PAS_9"/>
    <property type="match status" value="1"/>
</dbReference>
<dbReference type="PRINTS" id="PR00344">
    <property type="entry name" value="BCTRLSENSOR"/>
</dbReference>
<keyword evidence="8" id="KW-1185">Reference proteome</keyword>
<dbReference type="CDD" id="cd00130">
    <property type="entry name" value="PAS"/>
    <property type="match status" value="1"/>
</dbReference>
<dbReference type="SMART" id="SM00062">
    <property type="entry name" value="PBPb"/>
    <property type="match status" value="4"/>
</dbReference>
<dbReference type="InterPro" id="IPR036890">
    <property type="entry name" value="HATPase_C_sf"/>
</dbReference>
<evidence type="ECO:0000313" key="7">
    <source>
        <dbReference type="EMBL" id="UTJ07613.1"/>
    </source>
</evidence>
<dbReference type="Gene3D" id="3.30.565.10">
    <property type="entry name" value="Histidine kinase-like ATPase, C-terminal domain"/>
    <property type="match status" value="1"/>
</dbReference>
<dbReference type="SMART" id="SM00387">
    <property type="entry name" value="HATPase_c"/>
    <property type="match status" value="1"/>
</dbReference>
<dbReference type="Pfam" id="PF00497">
    <property type="entry name" value="SBP_bac_3"/>
    <property type="match status" value="4"/>
</dbReference>
<dbReference type="CDD" id="cd00082">
    <property type="entry name" value="HisKA"/>
    <property type="match status" value="1"/>
</dbReference>
<name>A0ABY5EA69_9BACT</name>
<dbReference type="Gene3D" id="3.40.190.10">
    <property type="entry name" value="Periplasmic binding protein-like II"/>
    <property type="match status" value="10"/>
</dbReference>
<organism evidence="7 8">
    <name type="scientific">Arcobacter roscoffensis</name>
    <dbReference type="NCBI Taxonomy" id="2961520"/>
    <lineage>
        <taxon>Bacteria</taxon>
        <taxon>Pseudomonadati</taxon>
        <taxon>Campylobacterota</taxon>
        <taxon>Epsilonproteobacteria</taxon>
        <taxon>Campylobacterales</taxon>
        <taxon>Arcobacteraceae</taxon>
        <taxon>Arcobacter</taxon>
    </lineage>
</organism>
<dbReference type="SUPFAM" id="SSF55874">
    <property type="entry name" value="ATPase domain of HSP90 chaperone/DNA topoisomerase II/histidine kinase"/>
    <property type="match status" value="1"/>
</dbReference>
<keyword evidence="4" id="KW-0732">Signal</keyword>
<dbReference type="CDD" id="cd01007">
    <property type="entry name" value="PBP2_BvgS_HisK_like"/>
    <property type="match status" value="2"/>
</dbReference>
<dbReference type="Gene3D" id="1.10.287.130">
    <property type="match status" value="1"/>
</dbReference>
<dbReference type="NCBIfam" id="TIGR00229">
    <property type="entry name" value="sensory_box"/>
    <property type="match status" value="1"/>
</dbReference>
<dbReference type="InterPro" id="IPR003661">
    <property type="entry name" value="HisK_dim/P_dom"/>
</dbReference>
<proteinExistence type="predicted"/>
<feature type="domain" description="Histidine kinase" evidence="6">
    <location>
        <begin position="1535"/>
        <end position="1763"/>
    </location>
</feature>
<dbReference type="Gene3D" id="3.30.450.20">
    <property type="entry name" value="PAS domain"/>
    <property type="match status" value="1"/>
</dbReference>
<dbReference type="SUPFAM" id="SSF55785">
    <property type="entry name" value="PYP-like sensor domain (PAS domain)"/>
    <property type="match status" value="1"/>
</dbReference>
<dbReference type="EC" id="2.7.13.3" evidence="2"/>
<dbReference type="InterPro" id="IPR004358">
    <property type="entry name" value="Sig_transdc_His_kin-like_C"/>
</dbReference>
<protein>
    <recommendedName>
        <fullName evidence="2">histidine kinase</fullName>
        <ecNumber evidence="2">2.7.13.3</ecNumber>
    </recommendedName>
</protein>
<dbReference type="EMBL" id="CP100595">
    <property type="protein sequence ID" value="UTJ07613.1"/>
    <property type="molecule type" value="Genomic_DNA"/>
</dbReference>
<evidence type="ECO:0000256" key="5">
    <source>
        <dbReference type="SAM" id="Coils"/>
    </source>
</evidence>
<evidence type="ECO:0000259" key="6">
    <source>
        <dbReference type="PROSITE" id="PS50109"/>
    </source>
</evidence>
<feature type="coiled-coil region" evidence="5">
    <location>
        <begin position="1485"/>
        <end position="1523"/>
    </location>
</feature>
<dbReference type="InterPro" id="IPR035965">
    <property type="entry name" value="PAS-like_dom_sf"/>
</dbReference>
<dbReference type="PROSITE" id="PS50109">
    <property type="entry name" value="HIS_KIN"/>
    <property type="match status" value="1"/>
</dbReference>
<accession>A0ABY5EA69</accession>